<gene>
    <name evidence="6" type="ORF">FNW02_22955</name>
</gene>
<dbReference type="PIRSF" id="PIRSF001434">
    <property type="entry name" value="CGS"/>
    <property type="match status" value="1"/>
</dbReference>
<dbReference type="FunFam" id="3.90.1150.10:FF:000008">
    <property type="entry name" value="Cystathionine gamma-synthase"/>
    <property type="match status" value="1"/>
</dbReference>
<evidence type="ECO:0000313" key="7">
    <source>
        <dbReference type="Proteomes" id="UP001165986"/>
    </source>
</evidence>
<feature type="modified residue" description="N6-(pyridoxal phosphate)lysine" evidence="4">
    <location>
        <position position="195"/>
    </location>
</feature>
<comment type="similarity">
    <text evidence="2 5">Belongs to the trans-sulfuration enzymes family.</text>
</comment>
<proteinExistence type="inferred from homology"/>
<dbReference type="InterPro" id="IPR015424">
    <property type="entry name" value="PyrdxlP-dep_Trfase"/>
</dbReference>
<dbReference type="GO" id="GO:0019343">
    <property type="term" value="P:cysteine biosynthetic process via cystathionine"/>
    <property type="evidence" value="ECO:0007669"/>
    <property type="project" value="TreeGrafter"/>
</dbReference>
<organism evidence="6 7">
    <name type="scientific">Komarekiella delphini-convector SJRDD-AB1</name>
    <dbReference type="NCBI Taxonomy" id="2593771"/>
    <lineage>
        <taxon>Bacteria</taxon>
        <taxon>Bacillati</taxon>
        <taxon>Cyanobacteriota</taxon>
        <taxon>Cyanophyceae</taxon>
        <taxon>Nostocales</taxon>
        <taxon>Nostocaceae</taxon>
        <taxon>Komarekiella</taxon>
        <taxon>Komarekiella delphini-convector</taxon>
    </lineage>
</organism>
<dbReference type="GO" id="GO:0030170">
    <property type="term" value="F:pyridoxal phosphate binding"/>
    <property type="evidence" value="ECO:0007669"/>
    <property type="project" value="InterPro"/>
</dbReference>
<dbReference type="PANTHER" id="PTHR11808:SF15">
    <property type="entry name" value="CYSTATHIONINE GAMMA-LYASE"/>
    <property type="match status" value="1"/>
</dbReference>
<dbReference type="Gene3D" id="3.40.640.10">
    <property type="entry name" value="Type I PLP-dependent aspartate aminotransferase-like (Major domain)"/>
    <property type="match status" value="1"/>
</dbReference>
<reference evidence="6" key="1">
    <citation type="submission" date="2019-07" db="EMBL/GenBank/DDBJ databases">
        <title>Toxilogical consequences of a new and cryptic species of cyanobacteria (Komarekiella delphini-convector) recovered from the epidermis of a bottlenose dolphin and 1500 ft. in the air.</title>
        <authorList>
            <person name="Brown A.O."/>
            <person name="Dvorak P."/>
            <person name="Villanueva C.D."/>
            <person name="Foss A.J."/>
            <person name="Garvey A.D."/>
            <person name="Gibson Q.A."/>
            <person name="Johansen J.R."/>
            <person name="Casamatta D.A."/>
        </authorList>
    </citation>
    <scope>NUCLEOTIDE SEQUENCE</scope>
    <source>
        <strain evidence="6">SJRDD-AB1</strain>
    </source>
</reference>
<dbReference type="CDD" id="cd00614">
    <property type="entry name" value="CGS_like"/>
    <property type="match status" value="1"/>
</dbReference>
<dbReference type="GO" id="GO:0004123">
    <property type="term" value="F:cystathionine gamma-lyase activity"/>
    <property type="evidence" value="ECO:0007669"/>
    <property type="project" value="TreeGrafter"/>
</dbReference>
<dbReference type="Proteomes" id="UP001165986">
    <property type="component" value="Unassembled WGS sequence"/>
</dbReference>
<evidence type="ECO:0000256" key="4">
    <source>
        <dbReference type="PIRSR" id="PIRSR001434-2"/>
    </source>
</evidence>
<dbReference type="GO" id="GO:0019346">
    <property type="term" value="P:transsulfuration"/>
    <property type="evidence" value="ECO:0007669"/>
    <property type="project" value="InterPro"/>
</dbReference>
<dbReference type="NCBIfam" id="NF005871">
    <property type="entry name" value="PRK07811.1"/>
    <property type="match status" value="1"/>
</dbReference>
<dbReference type="InterPro" id="IPR015422">
    <property type="entry name" value="PyrdxlP-dep_Trfase_small"/>
</dbReference>
<evidence type="ECO:0000313" key="6">
    <source>
        <dbReference type="EMBL" id="MBD6618607.1"/>
    </source>
</evidence>
<dbReference type="GO" id="GO:0003962">
    <property type="term" value="F:cystathionine gamma-synthase activity"/>
    <property type="evidence" value="ECO:0007669"/>
    <property type="project" value="UniProtKB-EC"/>
</dbReference>
<dbReference type="Pfam" id="PF01053">
    <property type="entry name" value="Cys_Met_Meta_PP"/>
    <property type="match status" value="1"/>
</dbReference>
<dbReference type="PROSITE" id="PS00868">
    <property type="entry name" value="CYS_MET_METAB_PP"/>
    <property type="match status" value="1"/>
</dbReference>
<dbReference type="InterPro" id="IPR015421">
    <property type="entry name" value="PyrdxlP-dep_Trfase_major"/>
</dbReference>
<evidence type="ECO:0000256" key="2">
    <source>
        <dbReference type="ARBA" id="ARBA00009077"/>
    </source>
</evidence>
<evidence type="ECO:0000256" key="1">
    <source>
        <dbReference type="ARBA" id="ARBA00001933"/>
    </source>
</evidence>
<name>A0AA40T119_9NOST</name>
<evidence type="ECO:0000256" key="5">
    <source>
        <dbReference type="RuleBase" id="RU362118"/>
    </source>
</evidence>
<dbReference type="RefSeq" id="WP_191759811.1">
    <property type="nucleotide sequence ID" value="NZ_VJXY01000029.1"/>
</dbReference>
<dbReference type="PANTHER" id="PTHR11808">
    <property type="entry name" value="TRANS-SULFURATION ENZYME FAMILY MEMBER"/>
    <property type="match status" value="1"/>
</dbReference>
<dbReference type="InterPro" id="IPR054542">
    <property type="entry name" value="Cys_met_metab_PP"/>
</dbReference>
<dbReference type="GO" id="GO:0005737">
    <property type="term" value="C:cytoplasm"/>
    <property type="evidence" value="ECO:0007669"/>
    <property type="project" value="TreeGrafter"/>
</dbReference>
<accession>A0AA40T119</accession>
<evidence type="ECO:0000256" key="3">
    <source>
        <dbReference type="ARBA" id="ARBA00022898"/>
    </source>
</evidence>
<keyword evidence="3 4" id="KW-0663">Pyridoxal phosphate</keyword>
<dbReference type="EMBL" id="VJXY01000029">
    <property type="protein sequence ID" value="MBD6618607.1"/>
    <property type="molecule type" value="Genomic_DNA"/>
</dbReference>
<dbReference type="InterPro" id="IPR000277">
    <property type="entry name" value="Cys/Met-Metab_PyrdxlP-dep_enz"/>
</dbReference>
<protein>
    <submittedName>
        <fullName evidence="6">Cystathionine gamma-synthase</fullName>
        <ecNumber evidence="6">2.5.1.48</ecNumber>
    </submittedName>
</protein>
<dbReference type="FunFam" id="3.40.640.10:FF:000009">
    <property type="entry name" value="Cystathionine gamma-synthase homolog"/>
    <property type="match status" value="1"/>
</dbReference>
<comment type="cofactor">
    <cofactor evidence="1 5">
        <name>pyridoxal 5'-phosphate</name>
        <dbReference type="ChEBI" id="CHEBI:597326"/>
    </cofactor>
</comment>
<sequence length="380" mass="41938">MEFETRAIHEGQQPDPQTGAVIVPIYLTSTYQQDAIGQHKGYEYSRTGNPTRTALEEALASIENGKFGLAFASGLAATTTVLSLLKSGDHIVAGDDLYGGTYRLLERVVKNWGVNTTYVDIDHIADFETAIQPNTKLIWIETPTNPLLKIIDIAALTNIARKHNIILVVDNTFASPYFQRPLDLGADIVVHSTTKYLGGHSDIIGGAVVTSNEQLYTELKFYQNAIGAIPSPFDSWLVLRGIKTLAIRMREHEKNALFLAKFLEKHPKVERIYYPGLPSHEQHQLAQEQMSGFGGMISLELKGGFAEVERFASRLKLFLLAESLGGVESLLCYPAKMTHGSLPEAERLKRGIKDNLVRLSVGIENSLDLQTDLENALSSS</sequence>
<comment type="caution">
    <text evidence="6">The sequence shown here is derived from an EMBL/GenBank/DDBJ whole genome shotgun (WGS) entry which is preliminary data.</text>
</comment>
<dbReference type="SUPFAM" id="SSF53383">
    <property type="entry name" value="PLP-dependent transferases"/>
    <property type="match status" value="1"/>
</dbReference>
<keyword evidence="6" id="KW-0808">Transferase</keyword>
<keyword evidence="7" id="KW-1185">Reference proteome</keyword>
<dbReference type="Gene3D" id="3.90.1150.10">
    <property type="entry name" value="Aspartate Aminotransferase, domain 1"/>
    <property type="match status" value="1"/>
</dbReference>
<dbReference type="AlphaFoldDB" id="A0AA40T119"/>
<dbReference type="EC" id="2.5.1.48" evidence="6"/>